<comment type="similarity">
    <text evidence="2 7">Belongs to the cytochrome P450 family.</text>
</comment>
<evidence type="ECO:0000256" key="1">
    <source>
        <dbReference type="ARBA" id="ARBA00001971"/>
    </source>
</evidence>
<dbReference type="Gene3D" id="1.10.630.10">
    <property type="entry name" value="Cytochrome P450"/>
    <property type="match status" value="1"/>
</dbReference>
<keyword evidence="6 7" id="KW-0349">Heme</keyword>
<keyword evidence="9" id="KW-1185">Reference proteome</keyword>
<dbReference type="InterPro" id="IPR001128">
    <property type="entry name" value="Cyt_P450"/>
</dbReference>
<dbReference type="InterPro" id="IPR036396">
    <property type="entry name" value="Cyt_P450_sf"/>
</dbReference>
<comment type="caution">
    <text evidence="8">The sequence shown here is derived from an EMBL/GenBank/DDBJ whole genome shotgun (WGS) entry which is preliminary data.</text>
</comment>
<keyword evidence="5 6" id="KW-0408">Iron</keyword>
<evidence type="ECO:0000256" key="6">
    <source>
        <dbReference type="PIRSR" id="PIRSR602403-1"/>
    </source>
</evidence>
<dbReference type="EMBL" id="JARJCW010000133">
    <property type="protein sequence ID" value="KAJ7191411.1"/>
    <property type="molecule type" value="Genomic_DNA"/>
</dbReference>
<evidence type="ECO:0000256" key="7">
    <source>
        <dbReference type="RuleBase" id="RU000461"/>
    </source>
</evidence>
<dbReference type="PROSITE" id="PS00086">
    <property type="entry name" value="CYTOCHROME_P450"/>
    <property type="match status" value="1"/>
</dbReference>
<evidence type="ECO:0000256" key="3">
    <source>
        <dbReference type="ARBA" id="ARBA00022723"/>
    </source>
</evidence>
<proteinExistence type="inferred from homology"/>
<dbReference type="GO" id="GO:0005506">
    <property type="term" value="F:iron ion binding"/>
    <property type="evidence" value="ECO:0007669"/>
    <property type="project" value="InterPro"/>
</dbReference>
<organism evidence="8 9">
    <name type="scientific">Mycena pura</name>
    <dbReference type="NCBI Taxonomy" id="153505"/>
    <lineage>
        <taxon>Eukaryota</taxon>
        <taxon>Fungi</taxon>
        <taxon>Dikarya</taxon>
        <taxon>Basidiomycota</taxon>
        <taxon>Agaricomycotina</taxon>
        <taxon>Agaricomycetes</taxon>
        <taxon>Agaricomycetidae</taxon>
        <taxon>Agaricales</taxon>
        <taxon>Marasmiineae</taxon>
        <taxon>Mycenaceae</taxon>
        <taxon>Mycena</taxon>
    </lineage>
</organism>
<dbReference type="InterPro" id="IPR002403">
    <property type="entry name" value="Cyt_P450_E_grp-IV"/>
</dbReference>
<keyword evidence="3 6" id="KW-0479">Metal-binding</keyword>
<evidence type="ECO:0000256" key="4">
    <source>
        <dbReference type="ARBA" id="ARBA00023002"/>
    </source>
</evidence>
<evidence type="ECO:0000313" key="9">
    <source>
        <dbReference type="Proteomes" id="UP001219525"/>
    </source>
</evidence>
<keyword evidence="7" id="KW-0503">Monooxygenase</keyword>
<accession>A0AAD6Y0T6</accession>
<evidence type="ECO:0000256" key="2">
    <source>
        <dbReference type="ARBA" id="ARBA00010617"/>
    </source>
</evidence>
<protein>
    <submittedName>
        <fullName evidence="8">Cytochrome P450</fullName>
    </submittedName>
</protein>
<dbReference type="CDD" id="cd11041">
    <property type="entry name" value="CYP503A1-like"/>
    <property type="match status" value="1"/>
</dbReference>
<dbReference type="InterPro" id="IPR017972">
    <property type="entry name" value="Cyt_P450_CS"/>
</dbReference>
<dbReference type="SUPFAM" id="SSF48264">
    <property type="entry name" value="Cytochrome P450"/>
    <property type="match status" value="1"/>
</dbReference>
<dbReference type="Pfam" id="PF00067">
    <property type="entry name" value="p450"/>
    <property type="match status" value="1"/>
</dbReference>
<sequence>MDAPDFKALLIYGLALAVSVLYFRARQKKDQSPIPAIVGADGPISRFLAGVHFLWRGAAIVARGYSQHRTAVFRVPILFGDWFYVASGPSRVQEMASAPDDVLSFNEAIAEATQVNYTLGVEILMQPYHALVIRGILTRNLGRCFPQMRDELVHAFDDVLALNGDEWKLVQVQPAILQIVARTSNRVFVGLPLCRDPGYLKLNIDFAVAVFLRAQFISMLPDVLKPVLGPVFSTRKSSRRRALAFLGPLLEERLEKERQYGRDWPGRPNDLISWLLELAEGSQRTAPDLAMRILTVNFAAIHTTSMTLTDALYDLAAYPAHIAPLREEVASALAVEGWTKAALGRMHALDSFLRESQRLGGLGPFAMGRKVVAPGGFTFADGTTVPRGALLIVPADAVHRDEAIFPQAHVFDGFRFSRMREAARGDDAAGDAADVGGGGARRTATHHMVTTGPDHLVFGHGRHACPGRFFAAAVLKALLAHVLLAYDVRAETPGMRPPDVAFGVFRTPSRAGRVWIRRRAGAEHL</sequence>
<evidence type="ECO:0000256" key="5">
    <source>
        <dbReference type="ARBA" id="ARBA00023004"/>
    </source>
</evidence>
<dbReference type="GO" id="GO:0016705">
    <property type="term" value="F:oxidoreductase activity, acting on paired donors, with incorporation or reduction of molecular oxygen"/>
    <property type="evidence" value="ECO:0007669"/>
    <property type="project" value="InterPro"/>
</dbReference>
<reference evidence="8" key="1">
    <citation type="submission" date="2023-03" db="EMBL/GenBank/DDBJ databases">
        <title>Massive genome expansion in bonnet fungi (Mycena s.s.) driven by repeated elements and novel gene families across ecological guilds.</title>
        <authorList>
            <consortium name="Lawrence Berkeley National Laboratory"/>
            <person name="Harder C.B."/>
            <person name="Miyauchi S."/>
            <person name="Viragh M."/>
            <person name="Kuo A."/>
            <person name="Thoen E."/>
            <person name="Andreopoulos B."/>
            <person name="Lu D."/>
            <person name="Skrede I."/>
            <person name="Drula E."/>
            <person name="Henrissat B."/>
            <person name="Morin E."/>
            <person name="Kohler A."/>
            <person name="Barry K."/>
            <person name="LaButti K."/>
            <person name="Morin E."/>
            <person name="Salamov A."/>
            <person name="Lipzen A."/>
            <person name="Mereny Z."/>
            <person name="Hegedus B."/>
            <person name="Baldrian P."/>
            <person name="Stursova M."/>
            <person name="Weitz H."/>
            <person name="Taylor A."/>
            <person name="Grigoriev I.V."/>
            <person name="Nagy L.G."/>
            <person name="Martin F."/>
            <person name="Kauserud H."/>
        </authorList>
    </citation>
    <scope>NUCLEOTIDE SEQUENCE</scope>
    <source>
        <strain evidence="8">9144</strain>
    </source>
</reference>
<keyword evidence="4 7" id="KW-0560">Oxidoreductase</keyword>
<dbReference type="PANTHER" id="PTHR46206">
    <property type="entry name" value="CYTOCHROME P450"/>
    <property type="match status" value="1"/>
</dbReference>
<evidence type="ECO:0000313" key="8">
    <source>
        <dbReference type="EMBL" id="KAJ7191411.1"/>
    </source>
</evidence>
<gene>
    <name evidence="8" type="ORF">GGX14DRAFT_553047</name>
</gene>
<name>A0AAD6Y0T6_9AGAR</name>
<dbReference type="AlphaFoldDB" id="A0AAD6Y0T6"/>
<dbReference type="Proteomes" id="UP001219525">
    <property type="component" value="Unassembled WGS sequence"/>
</dbReference>
<dbReference type="GO" id="GO:0020037">
    <property type="term" value="F:heme binding"/>
    <property type="evidence" value="ECO:0007669"/>
    <property type="project" value="InterPro"/>
</dbReference>
<feature type="binding site" description="axial binding residue" evidence="6">
    <location>
        <position position="465"/>
    </location>
    <ligand>
        <name>heme</name>
        <dbReference type="ChEBI" id="CHEBI:30413"/>
    </ligand>
    <ligandPart>
        <name>Fe</name>
        <dbReference type="ChEBI" id="CHEBI:18248"/>
    </ligandPart>
</feature>
<dbReference type="PRINTS" id="PR00465">
    <property type="entry name" value="EP450IV"/>
</dbReference>
<dbReference type="GO" id="GO:0004497">
    <property type="term" value="F:monooxygenase activity"/>
    <property type="evidence" value="ECO:0007669"/>
    <property type="project" value="UniProtKB-KW"/>
</dbReference>
<comment type="cofactor">
    <cofactor evidence="1 6">
        <name>heme</name>
        <dbReference type="ChEBI" id="CHEBI:30413"/>
    </cofactor>
</comment>